<evidence type="ECO:0000313" key="2">
    <source>
        <dbReference type="Proteomes" id="UP000663855"/>
    </source>
</evidence>
<protein>
    <submittedName>
        <fullName evidence="1">Uncharacterized protein</fullName>
    </submittedName>
</protein>
<dbReference type="Proteomes" id="UP000663855">
    <property type="component" value="Unassembled WGS sequence"/>
</dbReference>
<dbReference type="EMBL" id="CAJNOV010015615">
    <property type="protein sequence ID" value="CAF1577296.1"/>
    <property type="molecule type" value="Genomic_DNA"/>
</dbReference>
<evidence type="ECO:0000313" key="1">
    <source>
        <dbReference type="EMBL" id="CAF1577296.1"/>
    </source>
</evidence>
<gene>
    <name evidence="1" type="ORF">CJN711_LOCUS32598</name>
</gene>
<comment type="caution">
    <text evidence="1">The sequence shown here is derived from an EMBL/GenBank/DDBJ whole genome shotgun (WGS) entry which is preliminary data.</text>
</comment>
<sequence>MDYKYFSKFKNNKNKYKYDTHIQQFALLTYILGGRNCYEFFRLNLSGSLAHISNVEILIRNQEMRMTDSEFRFQLIKEYLRPNKCNYVFIAEDATSLICRIDYDATLNSFIGFSAPLIGGVPQPNFFQTENFEQLELWFNEIDKAKFINLYMLKSLVLSYPRFILAAYGSNNRAKAIEILKRWLFIYHQCLVQDTHIIGFSTDADARFLRAMRLCSRFFATLPNFNIFKYQAIFHKKCQKNGLGFSWKNNKLFLCKMVFILLQNLEIDCFLKQPI</sequence>
<name>A0A815YWW6_9BILA</name>
<reference evidence="1" key="1">
    <citation type="submission" date="2021-02" db="EMBL/GenBank/DDBJ databases">
        <authorList>
            <person name="Nowell W R."/>
        </authorList>
    </citation>
    <scope>NUCLEOTIDE SEQUENCE</scope>
</reference>
<accession>A0A815YWW6</accession>
<proteinExistence type="predicted"/>
<organism evidence="1 2">
    <name type="scientific">Rotaria magnacalcarata</name>
    <dbReference type="NCBI Taxonomy" id="392030"/>
    <lineage>
        <taxon>Eukaryota</taxon>
        <taxon>Metazoa</taxon>
        <taxon>Spiralia</taxon>
        <taxon>Gnathifera</taxon>
        <taxon>Rotifera</taxon>
        <taxon>Eurotatoria</taxon>
        <taxon>Bdelloidea</taxon>
        <taxon>Philodinida</taxon>
        <taxon>Philodinidae</taxon>
        <taxon>Rotaria</taxon>
    </lineage>
</organism>
<dbReference type="AlphaFoldDB" id="A0A815YWW6"/>